<organism evidence="1 2">
    <name type="scientific">Marinibactrum halimedae</name>
    <dbReference type="NCBI Taxonomy" id="1444977"/>
    <lineage>
        <taxon>Bacteria</taxon>
        <taxon>Pseudomonadati</taxon>
        <taxon>Pseudomonadota</taxon>
        <taxon>Gammaproteobacteria</taxon>
        <taxon>Cellvibrionales</taxon>
        <taxon>Cellvibrionaceae</taxon>
        <taxon>Marinibactrum</taxon>
    </lineage>
</organism>
<protein>
    <recommendedName>
        <fullName evidence="3">DUF2590 family protein</fullName>
    </recommendedName>
</protein>
<gene>
    <name evidence="1" type="ORF">GCM10007877_18700</name>
</gene>
<dbReference type="RefSeq" id="WP_232593052.1">
    <property type="nucleotide sequence ID" value="NZ_BSPD01000039.1"/>
</dbReference>
<dbReference type="Proteomes" id="UP001156870">
    <property type="component" value="Unassembled WGS sequence"/>
</dbReference>
<dbReference type="InterPro" id="IPR019697">
    <property type="entry name" value="Phage_HP1_Orf28"/>
</dbReference>
<dbReference type="AlphaFoldDB" id="A0AA37T9T5"/>
<evidence type="ECO:0000313" key="2">
    <source>
        <dbReference type="Proteomes" id="UP001156870"/>
    </source>
</evidence>
<proteinExistence type="predicted"/>
<reference evidence="1 2" key="1">
    <citation type="journal article" date="2014" name="Int. J. Syst. Evol. Microbiol.">
        <title>Complete genome sequence of Corynebacterium casei LMG S-19264T (=DSM 44701T), isolated from a smear-ripened cheese.</title>
        <authorList>
            <consortium name="US DOE Joint Genome Institute (JGI-PGF)"/>
            <person name="Walter F."/>
            <person name="Albersmeier A."/>
            <person name="Kalinowski J."/>
            <person name="Ruckert C."/>
        </authorList>
    </citation>
    <scope>NUCLEOTIDE SEQUENCE [LARGE SCALE GENOMIC DNA]</scope>
    <source>
        <strain evidence="1 2">NBRC 110095</strain>
    </source>
</reference>
<comment type="caution">
    <text evidence="1">The sequence shown here is derived from an EMBL/GenBank/DDBJ whole genome shotgun (WGS) entry which is preliminary data.</text>
</comment>
<name>A0AA37T9T5_9GAMM</name>
<dbReference type="Pfam" id="PF10761">
    <property type="entry name" value="DUF2590"/>
    <property type="match status" value="1"/>
</dbReference>
<keyword evidence="2" id="KW-1185">Reference proteome</keyword>
<evidence type="ECO:0008006" key="3">
    <source>
        <dbReference type="Google" id="ProtNLM"/>
    </source>
</evidence>
<sequence length="107" mass="12173">MQRYDDFLIENGDLVLDAIGEPVLCRDRVSIGQDIKHRIIESGLALQFIDERDANTVAQIKNKIIMLVNNDTRIWPGTARLLNDERTPGVYWLTATTRDYGTLEVAL</sequence>
<accession>A0AA37T9T5</accession>
<evidence type="ECO:0000313" key="1">
    <source>
        <dbReference type="EMBL" id="GLS26155.1"/>
    </source>
</evidence>
<dbReference type="EMBL" id="BSPD01000039">
    <property type="protein sequence ID" value="GLS26155.1"/>
    <property type="molecule type" value="Genomic_DNA"/>
</dbReference>